<dbReference type="HOGENOM" id="CLU_531060_0_0_1"/>
<dbReference type="Proteomes" id="UP000053593">
    <property type="component" value="Unassembled WGS sequence"/>
</dbReference>
<protein>
    <recommendedName>
        <fullName evidence="2">Protein kinase domain-containing protein</fullName>
    </recommendedName>
</protein>
<dbReference type="SUPFAM" id="SSF56112">
    <property type="entry name" value="Protein kinase-like (PK-like)"/>
    <property type="match status" value="1"/>
</dbReference>
<dbReference type="Gene3D" id="1.10.510.10">
    <property type="entry name" value="Transferase(Phosphotransferase) domain 1"/>
    <property type="match status" value="1"/>
</dbReference>
<dbReference type="InterPro" id="IPR040976">
    <property type="entry name" value="Pkinase_fungal"/>
</dbReference>
<dbReference type="EMBL" id="KN834784">
    <property type="protein sequence ID" value="KIK58604.1"/>
    <property type="molecule type" value="Genomic_DNA"/>
</dbReference>
<evidence type="ECO:0000313" key="3">
    <source>
        <dbReference type="EMBL" id="KIK58604.1"/>
    </source>
</evidence>
<dbReference type="OrthoDB" id="5569250at2759"/>
<dbReference type="AlphaFoldDB" id="A0A0D0C807"/>
<dbReference type="Pfam" id="PF17667">
    <property type="entry name" value="Pkinase_fungal"/>
    <property type="match status" value="1"/>
</dbReference>
<organism evidence="3 4">
    <name type="scientific">Collybiopsis luxurians FD-317 M1</name>
    <dbReference type="NCBI Taxonomy" id="944289"/>
    <lineage>
        <taxon>Eukaryota</taxon>
        <taxon>Fungi</taxon>
        <taxon>Dikarya</taxon>
        <taxon>Basidiomycota</taxon>
        <taxon>Agaricomycotina</taxon>
        <taxon>Agaricomycetes</taxon>
        <taxon>Agaricomycetidae</taxon>
        <taxon>Agaricales</taxon>
        <taxon>Marasmiineae</taxon>
        <taxon>Omphalotaceae</taxon>
        <taxon>Collybiopsis</taxon>
        <taxon>Collybiopsis luxurians</taxon>
    </lineage>
</organism>
<reference evidence="3 4" key="1">
    <citation type="submission" date="2014-04" db="EMBL/GenBank/DDBJ databases">
        <title>Evolutionary Origins and Diversification of the Mycorrhizal Mutualists.</title>
        <authorList>
            <consortium name="DOE Joint Genome Institute"/>
            <consortium name="Mycorrhizal Genomics Consortium"/>
            <person name="Kohler A."/>
            <person name="Kuo A."/>
            <person name="Nagy L.G."/>
            <person name="Floudas D."/>
            <person name="Copeland A."/>
            <person name="Barry K.W."/>
            <person name="Cichocki N."/>
            <person name="Veneault-Fourrey C."/>
            <person name="LaButti K."/>
            <person name="Lindquist E.A."/>
            <person name="Lipzen A."/>
            <person name="Lundell T."/>
            <person name="Morin E."/>
            <person name="Murat C."/>
            <person name="Riley R."/>
            <person name="Ohm R."/>
            <person name="Sun H."/>
            <person name="Tunlid A."/>
            <person name="Henrissat B."/>
            <person name="Grigoriev I.V."/>
            <person name="Hibbett D.S."/>
            <person name="Martin F."/>
        </authorList>
    </citation>
    <scope>NUCLEOTIDE SEQUENCE [LARGE SCALE GENOMIC DNA]</scope>
    <source>
        <strain evidence="3 4">FD-317 M1</strain>
    </source>
</reference>
<dbReference type="PANTHER" id="PTHR38248">
    <property type="entry name" value="FUNK1 6"/>
    <property type="match status" value="1"/>
</dbReference>
<name>A0A0D0C807_9AGAR</name>
<gene>
    <name evidence="3" type="ORF">GYMLUDRAFT_45212</name>
</gene>
<accession>A0A0D0C807</accession>
<evidence type="ECO:0000256" key="1">
    <source>
        <dbReference type="SAM" id="MobiDB-lite"/>
    </source>
</evidence>
<dbReference type="PROSITE" id="PS50011">
    <property type="entry name" value="PROTEIN_KINASE_DOM"/>
    <property type="match status" value="1"/>
</dbReference>
<feature type="region of interest" description="Disordered" evidence="1">
    <location>
        <begin position="44"/>
        <end position="78"/>
    </location>
</feature>
<dbReference type="InterPro" id="IPR011009">
    <property type="entry name" value="Kinase-like_dom_sf"/>
</dbReference>
<sequence length="506" mass="57478">MSIIHAIHALDDNWLGFPSAFEPDLLRNSKRLRYETRKKEKEIAVKKVEHSRKGKGKGAGRPAAQVTRENIPRKSKDKANQLIASMSTSSEDTASEFSDTSIYSNEAVDAPSSSNIATSATVSTSQENSASEGESHLLVDAKFTITFKDGTERTFIVLEVIYSGNGVIGRGPNVYRAKCINERGLPPGAKSWLLWVLIAKFYSPSASREPETFFVDRARNFAKEHSDEWALNHLPEILACVDLTNDEEDFVQNRLFKRFGSEEYEKRRLRVSFHEPLEPLMKVTSLLELAQVIYDILQIHQWLYEKPKILHRDISIGNIMFKRDTKGNVLGVLNDFDLASCPGHLDQPSSKHRTGTKPFMAYDLLTTNWERGHMYRHDLESLFYVLLIICCHYENFSTSISKPPYLKWFTDPVGVVATMKSDFLLLGARVSLPIQPFFEDIRHWLNHYRSVLKSGFVDFLNNGDQEDYDLKTFGGKTTYKVLNGYLCSFQGAPLVRRWNGAGASEN</sequence>
<feature type="compositionally biased region" description="Basic residues" evidence="1">
    <location>
        <begin position="49"/>
        <end position="58"/>
    </location>
</feature>
<dbReference type="GO" id="GO:0004672">
    <property type="term" value="F:protein kinase activity"/>
    <property type="evidence" value="ECO:0007669"/>
    <property type="project" value="InterPro"/>
</dbReference>
<dbReference type="InterPro" id="IPR000719">
    <property type="entry name" value="Prot_kinase_dom"/>
</dbReference>
<feature type="domain" description="Protein kinase" evidence="2">
    <location>
        <begin position="162"/>
        <end position="506"/>
    </location>
</feature>
<dbReference type="GO" id="GO:0005524">
    <property type="term" value="F:ATP binding"/>
    <property type="evidence" value="ECO:0007669"/>
    <property type="project" value="InterPro"/>
</dbReference>
<dbReference type="PANTHER" id="PTHR38248:SF2">
    <property type="entry name" value="FUNK1 11"/>
    <property type="match status" value="1"/>
</dbReference>
<dbReference type="InterPro" id="IPR008266">
    <property type="entry name" value="Tyr_kinase_AS"/>
</dbReference>
<evidence type="ECO:0000313" key="4">
    <source>
        <dbReference type="Proteomes" id="UP000053593"/>
    </source>
</evidence>
<dbReference type="PROSITE" id="PS00109">
    <property type="entry name" value="PROTEIN_KINASE_TYR"/>
    <property type="match status" value="1"/>
</dbReference>
<proteinExistence type="predicted"/>
<evidence type="ECO:0000259" key="2">
    <source>
        <dbReference type="PROSITE" id="PS50011"/>
    </source>
</evidence>
<keyword evidence="4" id="KW-1185">Reference proteome</keyword>